<dbReference type="InterPro" id="IPR017937">
    <property type="entry name" value="Thioredoxin_CS"/>
</dbReference>
<dbReference type="InterPro" id="IPR036249">
    <property type="entry name" value="Thioredoxin-like_sf"/>
</dbReference>
<evidence type="ECO:0000313" key="4">
    <source>
        <dbReference type="EMBL" id="EEB35429.1"/>
    </source>
</evidence>
<organism evidence="4 5">
    <name type="scientific">Anaerococcus hydrogenalis DSM 7454</name>
    <dbReference type="NCBI Taxonomy" id="561177"/>
    <lineage>
        <taxon>Bacteria</taxon>
        <taxon>Bacillati</taxon>
        <taxon>Bacillota</taxon>
        <taxon>Tissierellia</taxon>
        <taxon>Tissierellales</taxon>
        <taxon>Peptoniphilaceae</taxon>
        <taxon>Anaerococcus</taxon>
    </lineage>
</organism>
<keyword evidence="2" id="KW-0732">Signal</keyword>
<dbReference type="InterPro" id="IPR000866">
    <property type="entry name" value="AhpC/TSA"/>
</dbReference>
<evidence type="ECO:0000259" key="3">
    <source>
        <dbReference type="PROSITE" id="PS51352"/>
    </source>
</evidence>
<evidence type="ECO:0000256" key="1">
    <source>
        <dbReference type="SAM" id="MobiDB-lite"/>
    </source>
</evidence>
<name>B6WAS9_9FIRM</name>
<dbReference type="Proteomes" id="UP000005451">
    <property type="component" value="Unassembled WGS sequence"/>
</dbReference>
<dbReference type="Gene3D" id="3.40.30.10">
    <property type="entry name" value="Glutaredoxin"/>
    <property type="match status" value="1"/>
</dbReference>
<dbReference type="AlphaFoldDB" id="B6WAS9"/>
<comment type="caution">
    <text evidence="4">The sequence shown here is derived from an EMBL/GenBank/DDBJ whole genome shotgun (WGS) entry which is preliminary data.</text>
</comment>
<feature type="chain" id="PRO_5038813165" evidence="2">
    <location>
        <begin position="22"/>
        <end position="317"/>
    </location>
</feature>
<gene>
    <name evidence="4" type="ORF">ANHYDRO_01612</name>
</gene>
<dbReference type="PANTHER" id="PTHR42852">
    <property type="entry name" value="THIOL:DISULFIDE INTERCHANGE PROTEIN DSBE"/>
    <property type="match status" value="1"/>
</dbReference>
<reference evidence="4 5" key="2">
    <citation type="submission" date="2008-10" db="EMBL/GenBank/DDBJ databases">
        <title>Draft genome sequence of Anaerococcus hydrogenalis (DSM 7454).</title>
        <authorList>
            <person name="Sudarsanam P."/>
            <person name="Ley R."/>
            <person name="Guruge J."/>
            <person name="Turnbaugh P.J."/>
            <person name="Mahowald M."/>
            <person name="Liep D."/>
            <person name="Gordon J."/>
        </authorList>
    </citation>
    <scope>NUCLEOTIDE SEQUENCE [LARGE SCALE GENOMIC DNA]</scope>
    <source>
        <strain evidence="4 5">DSM 7454</strain>
    </source>
</reference>
<dbReference type="SUPFAM" id="SSF52833">
    <property type="entry name" value="Thioredoxin-like"/>
    <property type="match status" value="1"/>
</dbReference>
<dbReference type="InterPro" id="IPR050553">
    <property type="entry name" value="Thioredoxin_ResA/DsbE_sf"/>
</dbReference>
<feature type="compositionally biased region" description="Basic and acidic residues" evidence="1">
    <location>
        <begin position="41"/>
        <end position="53"/>
    </location>
</feature>
<dbReference type="eggNOG" id="COG0526">
    <property type="taxonomic scope" value="Bacteria"/>
</dbReference>
<dbReference type="InterPro" id="IPR013766">
    <property type="entry name" value="Thioredoxin_domain"/>
</dbReference>
<feature type="signal peptide" evidence="2">
    <location>
        <begin position="1"/>
        <end position="21"/>
    </location>
</feature>
<feature type="compositionally biased region" description="Low complexity" evidence="1">
    <location>
        <begin position="29"/>
        <end position="40"/>
    </location>
</feature>
<dbReference type="PANTHER" id="PTHR42852:SF13">
    <property type="entry name" value="PROTEIN DIPZ"/>
    <property type="match status" value="1"/>
</dbReference>
<protein>
    <submittedName>
        <fullName evidence="4">Redoxin family protein</fullName>
    </submittedName>
</protein>
<proteinExistence type="predicted"/>
<dbReference type="EMBL" id="ABXA01000043">
    <property type="protein sequence ID" value="EEB35429.1"/>
    <property type="molecule type" value="Genomic_DNA"/>
</dbReference>
<dbReference type="PROSITE" id="PS51352">
    <property type="entry name" value="THIOREDOXIN_2"/>
    <property type="match status" value="1"/>
</dbReference>
<reference evidence="4 5" key="1">
    <citation type="submission" date="2008-09" db="EMBL/GenBank/DDBJ databases">
        <authorList>
            <person name="Fulton L."/>
            <person name="Clifton S."/>
            <person name="Fulton B."/>
            <person name="Xu J."/>
            <person name="Minx P."/>
            <person name="Pepin K.H."/>
            <person name="Johnson M."/>
            <person name="Thiruvilangam P."/>
            <person name="Bhonagiri V."/>
            <person name="Nash W.E."/>
            <person name="Mardis E.R."/>
            <person name="Wilson R.K."/>
        </authorList>
    </citation>
    <scope>NUCLEOTIDE SEQUENCE [LARGE SCALE GENOMIC DNA]</scope>
    <source>
        <strain evidence="4 5">DSM 7454</strain>
    </source>
</reference>
<feature type="compositionally biased region" description="Polar residues" evidence="1">
    <location>
        <begin position="54"/>
        <end position="64"/>
    </location>
</feature>
<dbReference type="GO" id="GO:0016209">
    <property type="term" value="F:antioxidant activity"/>
    <property type="evidence" value="ECO:0007669"/>
    <property type="project" value="InterPro"/>
</dbReference>
<dbReference type="GO" id="GO:0016491">
    <property type="term" value="F:oxidoreductase activity"/>
    <property type="evidence" value="ECO:0007669"/>
    <property type="project" value="InterPro"/>
</dbReference>
<dbReference type="PROSITE" id="PS51257">
    <property type="entry name" value="PROKAR_LIPOPROTEIN"/>
    <property type="match status" value="1"/>
</dbReference>
<dbReference type="PROSITE" id="PS00194">
    <property type="entry name" value="THIOREDOXIN_1"/>
    <property type="match status" value="1"/>
</dbReference>
<sequence>MKNKKLQISALALALAFTFVGCGKKENSENSTSNKTSVESKANDKENAKDNLSSDKSSTDSNDQSVDDLMQKQNDILQKHDKQWQVAFSKADKSKIAGEPDVSYDAYLLDLVEKSKDELSKEDYDLLKKDVEEIGKIEKIINKKKGIDEQFNKDKKKQSASTKELKLFPEFKSKDFEGNEVTKEIFKDKKLTLVNFWFNGCAPCVGEIPHLQKLNDEIEKMGGQVIGINTEAKVGDEEIIKEAKKILKKQGATYKNISLDPDSELGKYAEQIMSYPTSVLVDSDGNIVGDPIVGAIDKKDNYNKVKTMIEKIIKDEI</sequence>
<dbReference type="RefSeq" id="WP_004815043.1">
    <property type="nucleotide sequence ID" value="NZ_ABXA01000043.1"/>
</dbReference>
<evidence type="ECO:0000313" key="5">
    <source>
        <dbReference type="Proteomes" id="UP000005451"/>
    </source>
</evidence>
<evidence type="ECO:0000256" key="2">
    <source>
        <dbReference type="SAM" id="SignalP"/>
    </source>
</evidence>
<feature type="region of interest" description="Disordered" evidence="1">
    <location>
        <begin position="24"/>
        <end position="70"/>
    </location>
</feature>
<accession>B6WAS9</accession>
<dbReference type="Pfam" id="PF00578">
    <property type="entry name" value="AhpC-TSA"/>
    <property type="match status" value="1"/>
</dbReference>
<feature type="domain" description="Thioredoxin" evidence="3">
    <location>
        <begin position="162"/>
        <end position="314"/>
    </location>
</feature>
<dbReference type="STRING" id="561177.ANHYDRO_01612"/>
<dbReference type="CDD" id="cd02966">
    <property type="entry name" value="TlpA_like_family"/>
    <property type="match status" value="1"/>
</dbReference>